<dbReference type="GO" id="GO:0005576">
    <property type="term" value="C:extracellular region"/>
    <property type="evidence" value="ECO:0007669"/>
    <property type="project" value="UniProtKB-SubCell"/>
</dbReference>
<organism evidence="16 17">
    <name type="scientific">Mycosarcoma maydis</name>
    <name type="common">Corn smut fungus</name>
    <name type="synonym">Ustilago maydis</name>
    <dbReference type="NCBI Taxonomy" id="5270"/>
    <lineage>
        <taxon>Eukaryota</taxon>
        <taxon>Fungi</taxon>
        <taxon>Dikarya</taxon>
        <taxon>Basidiomycota</taxon>
        <taxon>Ustilaginomycotina</taxon>
        <taxon>Ustilaginomycetes</taxon>
        <taxon>Ustilaginales</taxon>
        <taxon>Ustilaginaceae</taxon>
        <taxon>Mycosarcoma</taxon>
    </lineage>
</organism>
<dbReference type="InterPro" id="IPR013783">
    <property type="entry name" value="Ig-like_fold"/>
</dbReference>
<evidence type="ECO:0000256" key="6">
    <source>
        <dbReference type="ARBA" id="ARBA00021795"/>
    </source>
</evidence>
<evidence type="ECO:0000256" key="10">
    <source>
        <dbReference type="ARBA" id="ARBA00023295"/>
    </source>
</evidence>
<feature type="compositionally biased region" description="Polar residues" evidence="12">
    <location>
        <begin position="78"/>
        <end position="90"/>
    </location>
</feature>
<comment type="similarity">
    <text evidence="3">Belongs to the glycosyl hydrolase 2 family. Beta-mannosidase A subfamily.</text>
</comment>
<sequence>MTKHLFVIAICAALATIAVGEFAPQHHQQQWQLPSDARAALPIQEHHPHHKLVTSSNTHVWSLSSKLSHQRPFPLRPPSSSQATETVVSDQRAQAGFINDPAPAPLAANANSADLEWSLSNANGSIRVNALFPSLAHLDLLRAGIIQDPSIGFNEGLYRWVADEPSWTYTADLEPVVQQIRATRNLAITANPQQQYWIYFEGLDTIAKVFVGGHLVGATHNQFKWHAFRVPSHLLDPDDTTTRHARNTNITLVFENVNEYAAQQAAEHDPGYLNQVESPREPRTSDYEYPNRIFVRKQQSDFGWDWGPALVPRGPYRPAYLIALPASVQSSDAVAAPINTHKAATSRASSYTQQSPAVLVIASAIDIYRKGQTNNLPPPDPDANWIINVTLTLLSSDVVHWPSIRLAIPSLGLYTFDALLSSPTVQAGVNQPVHAAFEIPSGGKYGPKLWWPRGYGEQNLYHVVIRSDQLRIEVRKRVGFRTAVLDLSDISRQEVNQGVQPGSHFRLFVNQREVYVMGTNTIPLDTLTPRINPNYLRWLLESALQANTNLIRIWGGGAYPAQELLDLCDELGIMVWMDAIFAASLYPYHQEFLREVSGEIAQVMVEVVSHPSLVAVVGNNEGELYFLGAYGTRPQDPEWLRGYQLLFDLVIRDRVKEFSRGLSYLPSSTTTGYLQLDPYQGRYDNYTRGVEIHGTGEHYGYDAQRAFDINTYPRSRFMVEFGMFSLPSIYTLDRILAPLGINDEIYSVNSTVLRAHLKHPPAANLTYPFSADVGQRELLSAVNTYFPQPLASLDAREELHQYSLSSQLYQAIFMANQISVYRRQAGRREQNRGLVVWQLNDIWEGTSWSSIEYTGRWKMAHYVYANVQAPLVAVAVYNVSDDTLELDVVYTGAKIGAGEGEVSVRMDWFDFVGKPLYQRRENVTLDVTTPGSMTISTIRNPARSVCTSSNGCYLRLSSGRSGSDWTWYWTPLRNLTATLRHLEEENVRPQLRLSLVSTSQKSTAEGGHWTVEVRNTGNATAPFVFVDHGAHYLGYFATCQGDGECRPHNVFWLNPGESRTLSFVRLIPSEDARVEWEDTEEQRKKWFDSLSAWSLFDNLGGKASSRKTMQNTRTKLGDDASMRI</sequence>
<gene>
    <name evidence="16" type="ORF">UMAG_05229</name>
</gene>
<name>A0A0D1CUQ3_MYCMD</name>
<dbReference type="Proteomes" id="UP000000561">
    <property type="component" value="Chromosome 4"/>
</dbReference>
<keyword evidence="17" id="KW-1185">Reference proteome</keyword>
<protein>
    <recommendedName>
        <fullName evidence="6">Beta-mannosidase A</fullName>
        <ecNumber evidence="5">3.2.1.25</ecNumber>
    </recommendedName>
    <alternativeName>
        <fullName evidence="11">Mannanase A</fullName>
    </alternativeName>
</protein>
<dbReference type="KEGG" id="uma:UMAG_05229"/>
<evidence type="ECO:0000256" key="2">
    <source>
        <dbReference type="ARBA" id="ARBA00004613"/>
    </source>
</evidence>
<feature type="region of interest" description="Disordered" evidence="12">
    <location>
        <begin position="265"/>
        <end position="284"/>
    </location>
</feature>
<dbReference type="InterPro" id="IPR054593">
    <property type="entry name" value="Beta-mannosidase-like_N2"/>
</dbReference>
<feature type="chain" id="PRO_5002229054" description="Beta-mannosidase A" evidence="13">
    <location>
        <begin position="21"/>
        <end position="1124"/>
    </location>
</feature>
<dbReference type="Gene3D" id="2.60.120.260">
    <property type="entry name" value="Galactose-binding domain-like"/>
    <property type="match status" value="1"/>
</dbReference>
<dbReference type="GO" id="GO:0004567">
    <property type="term" value="F:beta-mannosidase activity"/>
    <property type="evidence" value="ECO:0000318"/>
    <property type="project" value="GO_Central"/>
</dbReference>
<feature type="region of interest" description="Disordered" evidence="12">
    <location>
        <begin position="71"/>
        <end position="90"/>
    </location>
</feature>
<dbReference type="STRING" id="237631.A0A0D1CUQ3"/>
<dbReference type="EC" id="3.2.1.25" evidence="5"/>
<comment type="subunit">
    <text evidence="4">Homodimer.</text>
</comment>
<dbReference type="Gene3D" id="3.20.20.80">
    <property type="entry name" value="Glycosidases"/>
    <property type="match status" value="1"/>
</dbReference>
<dbReference type="GeneID" id="23565176"/>
<dbReference type="InterPro" id="IPR036156">
    <property type="entry name" value="Beta-gal/glucu_dom_sf"/>
</dbReference>
<proteinExistence type="inferred from homology"/>
<dbReference type="GO" id="GO:0006516">
    <property type="term" value="P:glycoprotein catabolic process"/>
    <property type="evidence" value="ECO:0000318"/>
    <property type="project" value="GO_Central"/>
</dbReference>
<dbReference type="PANTHER" id="PTHR43730:SF5">
    <property type="entry name" value="BETA-MANNOSIDASE A"/>
    <property type="match status" value="1"/>
</dbReference>
<evidence type="ECO:0000256" key="1">
    <source>
        <dbReference type="ARBA" id="ARBA00000829"/>
    </source>
</evidence>
<dbReference type="Pfam" id="PF22666">
    <property type="entry name" value="Glyco_hydro_2_N2"/>
    <property type="match status" value="1"/>
</dbReference>
<evidence type="ECO:0000259" key="15">
    <source>
        <dbReference type="Pfam" id="PF22666"/>
    </source>
</evidence>
<keyword evidence="10" id="KW-0326">Glycosidase</keyword>
<dbReference type="InParanoid" id="A0A0D1CUQ3"/>
<feature type="region of interest" description="Disordered" evidence="12">
    <location>
        <begin position="1104"/>
        <end position="1124"/>
    </location>
</feature>
<dbReference type="SUPFAM" id="SSF49785">
    <property type="entry name" value="Galactose-binding domain-like"/>
    <property type="match status" value="1"/>
</dbReference>
<reference evidence="16 17" key="1">
    <citation type="journal article" date="2006" name="Nature">
        <title>Insights from the genome of the biotrophic fungal plant pathogen Ustilago maydis.</title>
        <authorList>
            <person name="Kamper J."/>
            <person name="Kahmann R."/>
            <person name="Bolker M."/>
            <person name="Ma L.J."/>
            <person name="Brefort T."/>
            <person name="Saville B.J."/>
            <person name="Banuett F."/>
            <person name="Kronstad J.W."/>
            <person name="Gold S.E."/>
            <person name="Muller O."/>
            <person name="Perlin M.H."/>
            <person name="Wosten H.A."/>
            <person name="de Vries R."/>
            <person name="Ruiz-Herrera J."/>
            <person name="Reynaga-Pena C.G."/>
            <person name="Snetselaar K."/>
            <person name="McCann M."/>
            <person name="Perez-Martin J."/>
            <person name="Feldbrugge M."/>
            <person name="Basse C.W."/>
            <person name="Steinberg G."/>
            <person name="Ibeas J.I."/>
            <person name="Holloman W."/>
            <person name="Guzman P."/>
            <person name="Farman M."/>
            <person name="Stajich J.E."/>
            <person name="Sentandreu R."/>
            <person name="Gonzalez-Prieto J.M."/>
            <person name="Kennell J.C."/>
            <person name="Molina L."/>
            <person name="Schirawski J."/>
            <person name="Mendoza-Mendoza A."/>
            <person name="Greilinger D."/>
            <person name="Munch K."/>
            <person name="Rossel N."/>
            <person name="Scherer M."/>
            <person name="Vranes M."/>
            <person name="Ladendorf O."/>
            <person name="Vincon V."/>
            <person name="Fuchs U."/>
            <person name="Sandrock B."/>
            <person name="Meng S."/>
            <person name="Ho E.C."/>
            <person name="Cahill M.J."/>
            <person name="Boyce K.J."/>
            <person name="Klose J."/>
            <person name="Klosterman S.J."/>
            <person name="Deelstra H.J."/>
            <person name="Ortiz-Castellanos L."/>
            <person name="Li W."/>
            <person name="Sanchez-Alonso P."/>
            <person name="Schreier P.H."/>
            <person name="Hauser-Hahn I."/>
            <person name="Vaupel M."/>
            <person name="Koopmann E."/>
            <person name="Friedrich G."/>
            <person name="Voss H."/>
            <person name="Schluter T."/>
            <person name="Margolis J."/>
            <person name="Platt D."/>
            <person name="Swimmer C."/>
            <person name="Gnirke A."/>
            <person name="Chen F."/>
            <person name="Vysotskaia V."/>
            <person name="Mannhaupt G."/>
            <person name="Guldener U."/>
            <person name="Munsterkotter M."/>
            <person name="Haase D."/>
            <person name="Oesterheld M."/>
            <person name="Mewes H.W."/>
            <person name="Mauceli E.W."/>
            <person name="DeCaprio D."/>
            <person name="Wade C.M."/>
            <person name="Butler J."/>
            <person name="Young S."/>
            <person name="Jaffe D.B."/>
            <person name="Calvo S."/>
            <person name="Nusbaum C."/>
            <person name="Galagan J."/>
            <person name="Birren B.W."/>
        </authorList>
    </citation>
    <scope>NUCLEOTIDE SEQUENCE [LARGE SCALE GENOMIC DNA]</scope>
    <source>
        <strain evidence="17">DSM 14603 / FGSC 9021 / UM521</strain>
    </source>
</reference>
<evidence type="ECO:0000313" key="17">
    <source>
        <dbReference type="Proteomes" id="UP000000561"/>
    </source>
</evidence>
<dbReference type="EMBL" id="CM003143">
    <property type="protein sequence ID" value="KIS70158.1"/>
    <property type="molecule type" value="Genomic_DNA"/>
</dbReference>
<accession>A0A0D1CUQ3</accession>
<dbReference type="Gene3D" id="2.60.40.10">
    <property type="entry name" value="Immunoglobulins"/>
    <property type="match status" value="2"/>
</dbReference>
<dbReference type="InterPro" id="IPR050887">
    <property type="entry name" value="Beta-mannosidase_GH2"/>
</dbReference>
<evidence type="ECO:0000256" key="12">
    <source>
        <dbReference type="SAM" id="MobiDB-lite"/>
    </source>
</evidence>
<evidence type="ECO:0000313" key="16">
    <source>
        <dbReference type="EMBL" id="KIS70158.1"/>
    </source>
</evidence>
<dbReference type="RefSeq" id="XP_011388266.1">
    <property type="nucleotide sequence ID" value="XM_011389964.1"/>
</dbReference>
<evidence type="ECO:0000256" key="8">
    <source>
        <dbReference type="ARBA" id="ARBA00022801"/>
    </source>
</evidence>
<evidence type="ECO:0000256" key="9">
    <source>
        <dbReference type="ARBA" id="ARBA00023180"/>
    </source>
</evidence>
<dbReference type="OMA" id="SISYMPC"/>
<dbReference type="SUPFAM" id="SSF49303">
    <property type="entry name" value="beta-Galactosidase/glucuronidase domain"/>
    <property type="match status" value="1"/>
</dbReference>
<keyword evidence="7" id="KW-0964">Secreted</keyword>
<evidence type="ECO:0000256" key="7">
    <source>
        <dbReference type="ARBA" id="ARBA00022525"/>
    </source>
</evidence>
<keyword evidence="9" id="KW-0325">Glycoprotein</keyword>
<evidence type="ECO:0000256" key="11">
    <source>
        <dbReference type="ARBA" id="ARBA00031061"/>
    </source>
</evidence>
<comment type="catalytic activity">
    <reaction evidence="1">
        <text>Hydrolysis of terminal, non-reducing beta-D-mannose residues in beta-D-mannosides.</text>
        <dbReference type="EC" id="3.2.1.25"/>
    </reaction>
</comment>
<evidence type="ECO:0000256" key="13">
    <source>
        <dbReference type="SAM" id="SignalP"/>
    </source>
</evidence>
<dbReference type="InterPro" id="IPR008979">
    <property type="entry name" value="Galactose-bd-like_sf"/>
</dbReference>
<dbReference type="AlphaFoldDB" id="A0A0D1CUQ3"/>
<dbReference type="InterPro" id="IPR041625">
    <property type="entry name" value="Beta-mannosidase_Ig"/>
</dbReference>
<dbReference type="Pfam" id="PF17753">
    <property type="entry name" value="Ig_mannosidase"/>
    <property type="match status" value="1"/>
</dbReference>
<dbReference type="PANTHER" id="PTHR43730">
    <property type="entry name" value="BETA-MANNOSIDASE"/>
    <property type="match status" value="1"/>
</dbReference>
<evidence type="ECO:0000256" key="3">
    <source>
        <dbReference type="ARBA" id="ARBA00007483"/>
    </source>
</evidence>
<keyword evidence="13" id="KW-0732">Signal</keyword>
<feature type="signal peptide" evidence="13">
    <location>
        <begin position="1"/>
        <end position="20"/>
    </location>
</feature>
<dbReference type="InterPro" id="IPR017853">
    <property type="entry name" value="GH"/>
</dbReference>
<feature type="compositionally biased region" description="Basic and acidic residues" evidence="12">
    <location>
        <begin position="1115"/>
        <end position="1124"/>
    </location>
</feature>
<dbReference type="VEuPathDB" id="FungiDB:UMAG_05229"/>
<dbReference type="FunFam" id="3.20.20.80:FF:000050">
    <property type="entry name" value="Beta-mannosidase B"/>
    <property type="match status" value="1"/>
</dbReference>
<dbReference type="UniPathway" id="UPA00280"/>
<feature type="domain" description="Beta-mannosidase-like galactose-binding" evidence="15">
    <location>
        <begin position="117"/>
        <end position="317"/>
    </location>
</feature>
<dbReference type="eggNOG" id="KOG2230">
    <property type="taxonomic scope" value="Eukaryota"/>
</dbReference>
<dbReference type="OrthoDB" id="2866996at2759"/>
<evidence type="ECO:0000256" key="4">
    <source>
        <dbReference type="ARBA" id="ARBA00011738"/>
    </source>
</evidence>
<feature type="domain" description="Beta-mannosidase Ig-fold" evidence="14">
    <location>
        <begin position="1002"/>
        <end position="1073"/>
    </location>
</feature>
<comment type="subcellular location">
    <subcellularLocation>
        <location evidence="2">Secreted</location>
    </subcellularLocation>
</comment>
<evidence type="ECO:0000256" key="5">
    <source>
        <dbReference type="ARBA" id="ARBA00012754"/>
    </source>
</evidence>
<evidence type="ECO:0000259" key="14">
    <source>
        <dbReference type="Pfam" id="PF17753"/>
    </source>
</evidence>
<keyword evidence="8" id="KW-0378">Hydrolase</keyword>
<dbReference type="FunFam" id="2.60.120.260:FF:000200">
    <property type="entry name" value="Beta-mannosidase A"/>
    <property type="match status" value="1"/>
</dbReference>
<dbReference type="SUPFAM" id="SSF51445">
    <property type="entry name" value="(Trans)glycosidases"/>
    <property type="match status" value="1"/>
</dbReference>